<keyword evidence="4" id="KW-0547">Nucleotide-binding</keyword>
<dbReference type="Gene3D" id="1.10.10.10">
    <property type="entry name" value="Winged helix-like DNA-binding domain superfamily/Winged helix DNA-binding domain"/>
    <property type="match status" value="1"/>
</dbReference>
<dbReference type="InterPro" id="IPR002182">
    <property type="entry name" value="NB-ARC"/>
</dbReference>
<dbReference type="InterPro" id="IPR036388">
    <property type="entry name" value="WH-like_DNA-bd_sf"/>
</dbReference>
<evidence type="ECO:0000256" key="4">
    <source>
        <dbReference type="ARBA" id="ARBA00022741"/>
    </source>
</evidence>
<keyword evidence="13" id="KW-1185">Reference proteome</keyword>
<dbReference type="OrthoDB" id="1896560at2759"/>
<dbReference type="SUPFAM" id="SSF52540">
    <property type="entry name" value="P-loop containing nucleoside triphosphate hydrolases"/>
    <property type="match status" value="1"/>
</dbReference>
<evidence type="ECO:0000259" key="8">
    <source>
        <dbReference type="Pfam" id="PF00931"/>
    </source>
</evidence>
<feature type="domain" description="NB-ARC" evidence="8">
    <location>
        <begin position="235"/>
        <end position="387"/>
    </location>
</feature>
<dbReference type="Gene3D" id="1.20.5.4130">
    <property type="match status" value="1"/>
</dbReference>
<evidence type="ECO:0000259" key="11">
    <source>
        <dbReference type="Pfam" id="PF25019"/>
    </source>
</evidence>
<dbReference type="EMBL" id="PKPP01000122">
    <property type="protein sequence ID" value="PWA97451.1"/>
    <property type="molecule type" value="Genomic_DNA"/>
</dbReference>
<dbReference type="InterPro" id="IPR032675">
    <property type="entry name" value="LRR_dom_sf"/>
</dbReference>
<dbReference type="InterPro" id="IPR027417">
    <property type="entry name" value="P-loop_NTPase"/>
</dbReference>
<accession>A0A2U1QHE5</accession>
<dbReference type="SUPFAM" id="SSF52058">
    <property type="entry name" value="L domain-like"/>
    <property type="match status" value="2"/>
</dbReference>
<dbReference type="InterPro" id="IPR042197">
    <property type="entry name" value="Apaf_helical"/>
</dbReference>
<evidence type="ECO:0000259" key="9">
    <source>
        <dbReference type="Pfam" id="PF18052"/>
    </source>
</evidence>
<name>A0A2U1QHE5_ARTAN</name>
<feature type="domain" description="Disease resistance N-terminal" evidence="9">
    <location>
        <begin position="10"/>
        <end position="94"/>
    </location>
</feature>
<dbReference type="GO" id="GO:0051707">
    <property type="term" value="P:response to other organism"/>
    <property type="evidence" value="ECO:0007669"/>
    <property type="project" value="UniProtKB-ARBA"/>
</dbReference>
<keyword evidence="7" id="KW-0175">Coiled coil</keyword>
<gene>
    <name evidence="12" type="ORF">CTI12_AA029410</name>
</gene>
<organism evidence="12 13">
    <name type="scientific">Artemisia annua</name>
    <name type="common">Sweet wormwood</name>
    <dbReference type="NCBI Taxonomy" id="35608"/>
    <lineage>
        <taxon>Eukaryota</taxon>
        <taxon>Viridiplantae</taxon>
        <taxon>Streptophyta</taxon>
        <taxon>Embryophyta</taxon>
        <taxon>Tracheophyta</taxon>
        <taxon>Spermatophyta</taxon>
        <taxon>Magnoliopsida</taxon>
        <taxon>eudicotyledons</taxon>
        <taxon>Gunneridae</taxon>
        <taxon>Pentapetalae</taxon>
        <taxon>asterids</taxon>
        <taxon>campanulids</taxon>
        <taxon>Asterales</taxon>
        <taxon>Asteraceae</taxon>
        <taxon>Asteroideae</taxon>
        <taxon>Anthemideae</taxon>
        <taxon>Artemisiinae</taxon>
        <taxon>Artemisia</taxon>
    </lineage>
</organism>
<comment type="caution">
    <text evidence="12">The sequence shown here is derived from an EMBL/GenBank/DDBJ whole genome shotgun (WGS) entry which is preliminary data.</text>
</comment>
<dbReference type="GO" id="GO:0043531">
    <property type="term" value="F:ADP binding"/>
    <property type="evidence" value="ECO:0007669"/>
    <property type="project" value="InterPro"/>
</dbReference>
<dbReference type="PANTHER" id="PTHR36766:SF61">
    <property type="entry name" value="NB-ARC DOMAIN DISEASE RESISTANCE PROTEIN"/>
    <property type="match status" value="1"/>
</dbReference>
<dbReference type="Gene3D" id="3.40.50.300">
    <property type="entry name" value="P-loop containing nucleotide triphosphate hydrolases"/>
    <property type="match status" value="1"/>
</dbReference>
<keyword evidence="2" id="KW-0433">Leucine-rich repeat</keyword>
<comment type="similarity">
    <text evidence="1">Belongs to the disease resistance NB-LRR family.</text>
</comment>
<dbReference type="InterPro" id="IPR058922">
    <property type="entry name" value="WHD_DRP"/>
</dbReference>
<evidence type="ECO:0000313" key="13">
    <source>
        <dbReference type="Proteomes" id="UP000245207"/>
    </source>
</evidence>
<dbReference type="Proteomes" id="UP000245207">
    <property type="component" value="Unassembled WGS sequence"/>
</dbReference>
<dbReference type="Gene3D" id="3.80.10.10">
    <property type="entry name" value="Ribonuclease Inhibitor"/>
    <property type="match status" value="3"/>
</dbReference>
<dbReference type="PANTHER" id="PTHR36766">
    <property type="entry name" value="PLANT BROAD-SPECTRUM MILDEW RESISTANCE PROTEIN RPW8"/>
    <property type="match status" value="1"/>
</dbReference>
<protein>
    <submittedName>
        <fullName evidence="12">NB-ARC domains-containing protein</fullName>
    </submittedName>
</protein>
<dbReference type="Pfam" id="PF00931">
    <property type="entry name" value="NB-ARC"/>
    <property type="match status" value="1"/>
</dbReference>
<keyword evidence="5" id="KW-0611">Plant defense</keyword>
<evidence type="ECO:0000256" key="7">
    <source>
        <dbReference type="SAM" id="Coils"/>
    </source>
</evidence>
<keyword evidence="3" id="KW-0677">Repeat</keyword>
<feature type="coiled-coil region" evidence="7">
    <location>
        <begin position="117"/>
        <end position="144"/>
    </location>
</feature>
<reference evidence="12 13" key="1">
    <citation type="journal article" date="2018" name="Mol. Plant">
        <title>The genome of Artemisia annua provides insight into the evolution of Asteraceae family and artemisinin biosynthesis.</title>
        <authorList>
            <person name="Shen Q."/>
            <person name="Zhang L."/>
            <person name="Liao Z."/>
            <person name="Wang S."/>
            <person name="Yan T."/>
            <person name="Shi P."/>
            <person name="Liu M."/>
            <person name="Fu X."/>
            <person name="Pan Q."/>
            <person name="Wang Y."/>
            <person name="Lv Z."/>
            <person name="Lu X."/>
            <person name="Zhang F."/>
            <person name="Jiang W."/>
            <person name="Ma Y."/>
            <person name="Chen M."/>
            <person name="Hao X."/>
            <person name="Li L."/>
            <person name="Tang Y."/>
            <person name="Lv G."/>
            <person name="Zhou Y."/>
            <person name="Sun X."/>
            <person name="Brodelius P.E."/>
            <person name="Rose J.K.C."/>
            <person name="Tang K."/>
        </authorList>
    </citation>
    <scope>NUCLEOTIDE SEQUENCE [LARGE SCALE GENOMIC DNA]</scope>
    <source>
        <strain evidence="13">cv. Huhao1</strain>
        <tissue evidence="12">Leaf</tissue>
    </source>
</reference>
<dbReference type="Pfam" id="PF25019">
    <property type="entry name" value="LRR_R13L1-DRL21"/>
    <property type="match status" value="1"/>
</dbReference>
<keyword evidence="6" id="KW-0067">ATP-binding</keyword>
<evidence type="ECO:0000256" key="2">
    <source>
        <dbReference type="ARBA" id="ARBA00022614"/>
    </source>
</evidence>
<evidence type="ECO:0000256" key="1">
    <source>
        <dbReference type="ARBA" id="ARBA00008894"/>
    </source>
</evidence>
<sequence length="1357" mass="152916">MAEVIASTLIEAVFRKLANEALKQVVRAKGIHAELKNLGKTLSDIQDLLIDASDKEVKEVRVQKWLNGLQHLTYDIDDLLDDLATEAIRSELTEQSGGSTGIIRKLIPSCCTNFSLSTKMHHRLDDINNKLQDLEKEKVTLGLTMKSGRLEVKDDRSTDKSRQSQTSLVDASRIVGRQGDKDALVVKLLGDEPCNENFSIVPIVGLGGVDASSIVGRQGDKDALVLKLLGDEPCNENFSIVPIVGLGGVGKTTLAKMLYEDEQVNAHFEFKAWVCVSDKWDTFNMSNIIFQSVTGERKNFDDLNLLQVDLRDRLRKKLFLLVLDDVWSESSDYWESLVAPLEACAPGSKIIVTTRKEKLLRELGCSELNRLQKLSHDDAVCLFAHHALGANNFDSHQRLKAPGEGIVRKCDGLPLALKALGRLLATNKDEVKWKEIEDSEIWSLEEGGKIIPALRLSYHELPAYLKQLFAYCSLFAKDYSFDKEDLVLLWMAEGFLHQVRLIKSTAERFGLECFDELLSRSFFQHSPNDESLFVMHDLMNDLATSVAGDFFFRLENEMGKNDLATFVRHMSFIREEYGAYKKFEGFKGARSLRTFLSIGGVKQWWQFYYLSNKVLVDLLPQLQFLRVLSLCGYEISEVPDSIGKLKHLRYLNLSQTAITRLPENVCDLCNLETLILFGCSSLTKLPNNFIKLKRLRHLDIRNTPLLEDLPLGIGELKSVQTLSKIIIGGENDFSIAQLKDFENLQGKISFEGLEKVRNATEAREACLSQKRLTELEVKWSYASDASRNDTTENDVLDALKPYNECLKRLHVVYYPGLEFPKWVGDPSFRQLARLSLRGCRKCKSLPSLGQLESLKELSIQDMDGVKVLGSEFFGTGLAFPSLQVLSFEGMQGWEVWSTNGTSTAGVIKDAVFPCLKELHIMDCPNLVEISLKALPSLRDLEIRNCGDGVLRSLVHAAPSVTKLEIKSISGLTNEVWRGVILDLKAVEELDIKWCNEIRYLWELEEAEASSKVLVNLSKLLVWDCKNLVSLGEKDEEEYNYGSNLLTSLRSLEVYDCENFKHLSCPNNIETLLIRYCKSITCVSFFSRGGGQKLRSVTIDGCKKVLLLKEELGEGGEKNRLLINSKSMPMLEHVSIKYHPNVASIIEFGGNFIHLTKLMIQDCESTGESLFPDLQLQNLTSLTTLGLIDCPSMDVATGLWPPNLRELKIGGLKKPISEWGPQKFPTSLVHLTLDGGTEWGELSHLHFPSSLTDIWIRNFDNLETVSEGLQHLTSLQHLWISDCPKIKDLLETLLPSLLSLKIWNCPNLKELPVTLLHSLLRLEIWRSPDLGERCRRGGSYWPQISHIPCIIIDRESQT</sequence>
<dbReference type="Pfam" id="PF18052">
    <property type="entry name" value="Rx_N"/>
    <property type="match status" value="1"/>
</dbReference>
<evidence type="ECO:0000256" key="5">
    <source>
        <dbReference type="ARBA" id="ARBA00022821"/>
    </source>
</evidence>
<evidence type="ECO:0000313" key="12">
    <source>
        <dbReference type="EMBL" id="PWA97451.1"/>
    </source>
</evidence>
<dbReference type="GO" id="GO:0006952">
    <property type="term" value="P:defense response"/>
    <property type="evidence" value="ECO:0007669"/>
    <property type="project" value="UniProtKB-KW"/>
</dbReference>
<feature type="domain" description="Disease resistance protein winged helix" evidence="10">
    <location>
        <begin position="474"/>
        <end position="543"/>
    </location>
</feature>
<feature type="domain" description="R13L1/DRL21-like LRR repeat region" evidence="11">
    <location>
        <begin position="735"/>
        <end position="862"/>
    </location>
</feature>
<dbReference type="Pfam" id="PF23559">
    <property type="entry name" value="WHD_DRP"/>
    <property type="match status" value="1"/>
</dbReference>
<evidence type="ECO:0000256" key="3">
    <source>
        <dbReference type="ARBA" id="ARBA00022737"/>
    </source>
</evidence>
<dbReference type="Gene3D" id="1.10.8.430">
    <property type="entry name" value="Helical domain of apoptotic protease-activating factors"/>
    <property type="match status" value="1"/>
</dbReference>
<dbReference type="GO" id="GO:0005524">
    <property type="term" value="F:ATP binding"/>
    <property type="evidence" value="ECO:0007669"/>
    <property type="project" value="UniProtKB-KW"/>
</dbReference>
<proteinExistence type="inferred from homology"/>
<dbReference type="PRINTS" id="PR00364">
    <property type="entry name" value="DISEASERSIST"/>
</dbReference>
<evidence type="ECO:0000259" key="10">
    <source>
        <dbReference type="Pfam" id="PF23559"/>
    </source>
</evidence>
<dbReference type="InterPro" id="IPR056789">
    <property type="entry name" value="LRR_R13L1-DRL21"/>
</dbReference>
<evidence type="ECO:0000256" key="6">
    <source>
        <dbReference type="ARBA" id="ARBA00022840"/>
    </source>
</evidence>
<dbReference type="InterPro" id="IPR041118">
    <property type="entry name" value="Rx_N"/>
</dbReference>